<keyword evidence="8 14" id="KW-0067">ATP-binding</keyword>
<dbReference type="GO" id="GO:0008270">
    <property type="term" value="F:zinc ion binding"/>
    <property type="evidence" value="ECO:0007669"/>
    <property type="project" value="UniProtKB-UniRule"/>
</dbReference>
<dbReference type="GO" id="GO:0006419">
    <property type="term" value="P:alanyl-tRNA aminoacylation"/>
    <property type="evidence" value="ECO:0007669"/>
    <property type="project" value="UniProtKB-UniRule"/>
</dbReference>
<dbReference type="SUPFAM" id="SSF55681">
    <property type="entry name" value="Class II aaRS and biotin synthetases"/>
    <property type="match status" value="1"/>
</dbReference>
<keyword evidence="5 14" id="KW-0479">Metal-binding</keyword>
<evidence type="ECO:0000256" key="12">
    <source>
        <dbReference type="ARBA" id="ARBA00024779"/>
    </source>
</evidence>
<evidence type="ECO:0000256" key="9">
    <source>
        <dbReference type="ARBA" id="ARBA00022884"/>
    </source>
</evidence>
<name>A0A096ALF7_9FIRM</name>
<evidence type="ECO:0000256" key="11">
    <source>
        <dbReference type="ARBA" id="ARBA00023146"/>
    </source>
</evidence>
<protein>
    <recommendedName>
        <fullName evidence="14">Alanine--tRNA ligase</fullName>
        <ecNumber evidence="14">6.1.1.7</ecNumber>
    </recommendedName>
    <alternativeName>
        <fullName evidence="14">Alanyl-tRNA synthetase</fullName>
        <shortName evidence="14">AlaRS</shortName>
    </alternativeName>
</protein>
<dbReference type="InterPro" id="IPR050058">
    <property type="entry name" value="Ala-tRNA_ligase"/>
</dbReference>
<dbReference type="FunFam" id="3.30.54.20:FF:000001">
    <property type="entry name" value="Alanine--tRNA ligase"/>
    <property type="match status" value="1"/>
</dbReference>
<dbReference type="Gene3D" id="3.30.930.10">
    <property type="entry name" value="Bira Bifunctional Protein, Domain 2"/>
    <property type="match status" value="1"/>
</dbReference>
<keyword evidence="4 14" id="KW-0436">Ligase</keyword>
<dbReference type="PANTHER" id="PTHR11777">
    <property type="entry name" value="ALANYL-TRNA SYNTHETASE"/>
    <property type="match status" value="1"/>
</dbReference>
<accession>A0A096ALF7</accession>
<gene>
    <name evidence="14" type="primary">alaS</name>
    <name evidence="16" type="ORF">HMPREF0872_02120</name>
</gene>
<keyword evidence="17" id="KW-1185">Reference proteome</keyword>
<dbReference type="Gene3D" id="2.40.30.130">
    <property type="match status" value="1"/>
</dbReference>
<evidence type="ECO:0000259" key="15">
    <source>
        <dbReference type="PROSITE" id="PS50860"/>
    </source>
</evidence>
<dbReference type="CDD" id="cd00673">
    <property type="entry name" value="AlaRS_core"/>
    <property type="match status" value="1"/>
</dbReference>
<feature type="binding site" evidence="14">
    <location>
        <position position="555"/>
    </location>
    <ligand>
        <name>Zn(2+)</name>
        <dbReference type="ChEBI" id="CHEBI:29105"/>
    </ligand>
</feature>
<evidence type="ECO:0000256" key="7">
    <source>
        <dbReference type="ARBA" id="ARBA00022833"/>
    </source>
</evidence>
<dbReference type="SUPFAM" id="SSF55186">
    <property type="entry name" value="ThrRS/AlaRS common domain"/>
    <property type="match status" value="1"/>
</dbReference>
<comment type="domain">
    <text evidence="14">Consists of three domains; the N-terminal catalytic domain, the editing domain and the C-terminal C-Ala domain. The editing domain removes incorrectly charged amino acids, while the C-Ala domain, along with tRNA(Ala), serves as a bridge to cooperatively bring together the editing and aminoacylation centers thus stimulating deacylation of misacylated tRNAs.</text>
</comment>
<dbReference type="InterPro" id="IPR018163">
    <property type="entry name" value="Thr/Ala-tRNA-synth_IIc_edit"/>
</dbReference>
<dbReference type="Pfam" id="PF02272">
    <property type="entry name" value="DHHA1"/>
    <property type="match status" value="1"/>
</dbReference>
<keyword evidence="6 14" id="KW-0547">Nucleotide-binding</keyword>
<dbReference type="Pfam" id="PF01411">
    <property type="entry name" value="tRNA-synt_2c"/>
    <property type="match status" value="1"/>
</dbReference>
<evidence type="ECO:0000256" key="3">
    <source>
        <dbReference type="ARBA" id="ARBA00022555"/>
    </source>
</evidence>
<comment type="subcellular location">
    <subcellularLocation>
        <location evidence="14">Cytoplasm</location>
    </subcellularLocation>
</comment>
<dbReference type="SMART" id="SM00863">
    <property type="entry name" value="tRNA_SAD"/>
    <property type="match status" value="1"/>
</dbReference>
<evidence type="ECO:0000256" key="4">
    <source>
        <dbReference type="ARBA" id="ARBA00022598"/>
    </source>
</evidence>
<dbReference type="GO" id="GO:0000049">
    <property type="term" value="F:tRNA binding"/>
    <property type="evidence" value="ECO:0007669"/>
    <property type="project" value="UniProtKB-KW"/>
</dbReference>
<dbReference type="FunFam" id="3.30.980.10:FF:000004">
    <property type="entry name" value="Alanine--tRNA ligase, cytoplasmic"/>
    <property type="match status" value="1"/>
</dbReference>
<dbReference type="SUPFAM" id="SSF101353">
    <property type="entry name" value="Putative anticodon-binding domain of alanyl-tRNA synthetase (AlaRS)"/>
    <property type="match status" value="1"/>
</dbReference>
<dbReference type="InterPro" id="IPR012947">
    <property type="entry name" value="tRNA_SAD"/>
</dbReference>
<comment type="similarity">
    <text evidence="1 14">Belongs to the class-II aminoacyl-tRNA synthetase family.</text>
</comment>
<proteinExistence type="inferred from homology"/>
<evidence type="ECO:0000256" key="10">
    <source>
        <dbReference type="ARBA" id="ARBA00022917"/>
    </source>
</evidence>
<keyword evidence="7 14" id="KW-0862">Zinc</keyword>
<dbReference type="EC" id="6.1.1.7" evidence="14"/>
<keyword evidence="9 14" id="KW-0694">RNA-binding</keyword>
<dbReference type="NCBIfam" id="TIGR00344">
    <property type="entry name" value="alaS"/>
    <property type="match status" value="1"/>
</dbReference>
<dbReference type="GO" id="GO:0016740">
    <property type="term" value="F:transferase activity"/>
    <property type="evidence" value="ECO:0007669"/>
    <property type="project" value="UniProtKB-ARBA"/>
</dbReference>
<reference evidence="16 17" key="1">
    <citation type="submission" date="2014-07" db="EMBL/GenBank/DDBJ databases">
        <authorList>
            <person name="McCorrison J."/>
            <person name="Sanka R."/>
            <person name="Torralba M."/>
            <person name="Gillis M."/>
            <person name="Haft D.H."/>
            <person name="Methe B."/>
            <person name="Sutton G."/>
            <person name="Nelson K.E."/>
        </authorList>
    </citation>
    <scope>NUCLEOTIDE SEQUENCE [LARGE SCALE GENOMIC DNA]</scope>
    <source>
        <strain evidence="16 17">DNF00314</strain>
    </source>
</reference>
<dbReference type="PROSITE" id="PS50860">
    <property type="entry name" value="AA_TRNA_LIGASE_II_ALA"/>
    <property type="match status" value="1"/>
</dbReference>
<evidence type="ECO:0000256" key="5">
    <source>
        <dbReference type="ARBA" id="ARBA00022723"/>
    </source>
</evidence>
<dbReference type="Proteomes" id="UP000029628">
    <property type="component" value="Unassembled WGS sequence"/>
</dbReference>
<dbReference type="InterPro" id="IPR002318">
    <property type="entry name" value="Ala-tRNA-lgiase_IIc"/>
</dbReference>
<evidence type="ECO:0000313" key="17">
    <source>
        <dbReference type="Proteomes" id="UP000029628"/>
    </source>
</evidence>
<evidence type="ECO:0000256" key="2">
    <source>
        <dbReference type="ARBA" id="ARBA00022490"/>
    </source>
</evidence>
<evidence type="ECO:0000256" key="8">
    <source>
        <dbReference type="ARBA" id="ARBA00022840"/>
    </source>
</evidence>
<dbReference type="InterPro" id="IPR045864">
    <property type="entry name" value="aa-tRNA-synth_II/BPL/LPL"/>
</dbReference>
<dbReference type="GO" id="GO:0005829">
    <property type="term" value="C:cytosol"/>
    <property type="evidence" value="ECO:0007669"/>
    <property type="project" value="TreeGrafter"/>
</dbReference>
<dbReference type="FunFam" id="3.10.310.40:FF:000001">
    <property type="entry name" value="Alanine--tRNA ligase"/>
    <property type="match status" value="1"/>
</dbReference>
<organism evidence="16 17">
    <name type="scientific">Veillonella montpellierensis DNF00314</name>
    <dbReference type="NCBI Taxonomy" id="1401067"/>
    <lineage>
        <taxon>Bacteria</taxon>
        <taxon>Bacillati</taxon>
        <taxon>Bacillota</taxon>
        <taxon>Negativicutes</taxon>
        <taxon>Veillonellales</taxon>
        <taxon>Veillonellaceae</taxon>
        <taxon>Veillonella</taxon>
    </lineage>
</organism>
<dbReference type="InterPro" id="IPR003156">
    <property type="entry name" value="DHHA1_dom"/>
</dbReference>
<dbReference type="GO" id="GO:0005524">
    <property type="term" value="F:ATP binding"/>
    <property type="evidence" value="ECO:0007669"/>
    <property type="project" value="UniProtKB-UniRule"/>
</dbReference>
<dbReference type="InterPro" id="IPR009000">
    <property type="entry name" value="Transl_B-barrel_sf"/>
</dbReference>
<dbReference type="RefSeq" id="WP_038151615.1">
    <property type="nucleotide sequence ID" value="NZ_JRNT01000006.1"/>
</dbReference>
<dbReference type="eggNOG" id="COG0013">
    <property type="taxonomic scope" value="Bacteria"/>
</dbReference>
<dbReference type="InterPro" id="IPR018162">
    <property type="entry name" value="Ala-tRNA-ligase_IIc_anticod-bd"/>
</dbReference>
<dbReference type="PRINTS" id="PR00980">
    <property type="entry name" value="TRNASYNTHALA"/>
</dbReference>
<dbReference type="Gene3D" id="3.10.310.40">
    <property type="match status" value="1"/>
</dbReference>
<dbReference type="Gene3D" id="3.30.54.20">
    <property type="match status" value="1"/>
</dbReference>
<comment type="caution">
    <text evidence="16">The sequence shown here is derived from an EMBL/GenBank/DDBJ whole genome shotgun (WGS) entry which is preliminary data.</text>
</comment>
<dbReference type="SUPFAM" id="SSF50447">
    <property type="entry name" value="Translation proteins"/>
    <property type="match status" value="1"/>
</dbReference>
<evidence type="ECO:0000256" key="13">
    <source>
        <dbReference type="ARBA" id="ARBA00048300"/>
    </source>
</evidence>
<feature type="binding site" evidence="14">
    <location>
        <position position="661"/>
    </location>
    <ligand>
        <name>Zn(2+)</name>
        <dbReference type="ChEBI" id="CHEBI:29105"/>
    </ligand>
</feature>
<evidence type="ECO:0000313" key="16">
    <source>
        <dbReference type="EMBL" id="KGF47908.1"/>
    </source>
</evidence>
<feature type="binding site" evidence="14">
    <location>
        <position position="559"/>
    </location>
    <ligand>
        <name>Zn(2+)</name>
        <dbReference type="ChEBI" id="CHEBI:29105"/>
    </ligand>
</feature>
<dbReference type="GO" id="GO:0004813">
    <property type="term" value="F:alanine-tRNA ligase activity"/>
    <property type="evidence" value="ECO:0007669"/>
    <property type="project" value="UniProtKB-UniRule"/>
</dbReference>
<evidence type="ECO:0000256" key="14">
    <source>
        <dbReference type="HAMAP-Rule" id="MF_00036"/>
    </source>
</evidence>
<dbReference type="InterPro" id="IPR018164">
    <property type="entry name" value="Ala-tRNA-synth_IIc_N"/>
</dbReference>
<dbReference type="PANTHER" id="PTHR11777:SF9">
    <property type="entry name" value="ALANINE--TRNA LIGASE, CYTOPLASMIC"/>
    <property type="match status" value="1"/>
</dbReference>
<dbReference type="EMBL" id="JRNT01000006">
    <property type="protein sequence ID" value="KGF47908.1"/>
    <property type="molecule type" value="Genomic_DNA"/>
</dbReference>
<dbReference type="InterPro" id="IPR023033">
    <property type="entry name" value="Ala_tRNA_ligase_euk/bac"/>
</dbReference>
<evidence type="ECO:0000256" key="6">
    <source>
        <dbReference type="ARBA" id="ARBA00022741"/>
    </source>
</evidence>
<dbReference type="AlphaFoldDB" id="A0A096ALF7"/>
<keyword evidence="11 14" id="KW-0030">Aminoacyl-tRNA synthetase</keyword>
<feature type="domain" description="Alanyl-transfer RNA synthetases family profile" evidence="15">
    <location>
        <begin position="1"/>
        <end position="700"/>
    </location>
</feature>
<dbReference type="HAMAP" id="MF_00036_B">
    <property type="entry name" value="Ala_tRNA_synth_B"/>
    <property type="match status" value="1"/>
</dbReference>
<comment type="catalytic activity">
    <reaction evidence="13 14">
        <text>tRNA(Ala) + L-alanine + ATP = L-alanyl-tRNA(Ala) + AMP + diphosphate</text>
        <dbReference type="Rhea" id="RHEA:12540"/>
        <dbReference type="Rhea" id="RHEA-COMP:9657"/>
        <dbReference type="Rhea" id="RHEA-COMP:9923"/>
        <dbReference type="ChEBI" id="CHEBI:30616"/>
        <dbReference type="ChEBI" id="CHEBI:33019"/>
        <dbReference type="ChEBI" id="CHEBI:57972"/>
        <dbReference type="ChEBI" id="CHEBI:78442"/>
        <dbReference type="ChEBI" id="CHEBI:78497"/>
        <dbReference type="ChEBI" id="CHEBI:456215"/>
        <dbReference type="EC" id="6.1.1.7"/>
    </reaction>
</comment>
<keyword evidence="10 14" id="KW-0648">Protein biosynthesis</keyword>
<comment type="cofactor">
    <cofactor evidence="14">
        <name>Zn(2+)</name>
        <dbReference type="ChEBI" id="CHEBI:29105"/>
    </cofactor>
    <text evidence="14">Binds 1 zinc ion per subunit.</text>
</comment>
<keyword evidence="3 14" id="KW-0820">tRNA-binding</keyword>
<dbReference type="FunFam" id="3.30.930.10:FF:000046">
    <property type="entry name" value="Alanine--tRNA ligase"/>
    <property type="match status" value="1"/>
</dbReference>
<dbReference type="InterPro" id="IPR018165">
    <property type="entry name" value="Ala-tRNA-synth_IIc_core"/>
</dbReference>
<dbReference type="GO" id="GO:0140096">
    <property type="term" value="F:catalytic activity, acting on a protein"/>
    <property type="evidence" value="ECO:0007669"/>
    <property type="project" value="UniProtKB-ARBA"/>
</dbReference>
<keyword evidence="2 14" id="KW-0963">Cytoplasm</keyword>
<dbReference type="Pfam" id="PF07973">
    <property type="entry name" value="tRNA_SAD"/>
    <property type="match status" value="1"/>
</dbReference>
<dbReference type="GO" id="GO:0002161">
    <property type="term" value="F:aminoacyl-tRNA deacylase activity"/>
    <property type="evidence" value="ECO:0007669"/>
    <property type="project" value="TreeGrafter"/>
</dbReference>
<dbReference type="Gene3D" id="3.30.980.10">
    <property type="entry name" value="Threonyl-trna Synthetase, Chain A, domain 2"/>
    <property type="match status" value="1"/>
</dbReference>
<comment type="function">
    <text evidence="12 14">Catalyzes the attachment of alanine to tRNA(Ala) in a two-step reaction: alanine is first activated by ATP to form Ala-AMP and then transferred to the acceptor end of tRNA(Ala). Also edits incorrectly charged Ser-tRNA(Ala) and Gly-tRNA(Ala) via its editing domain.</text>
</comment>
<sequence>MKGNDLRKAYLDFFESKGHLKLDSFSLVPENDPSLLLIGAGMAPLKPFFTGKLTPPRTRITTCQKSIRTGDLDNVGRTARHHTFFEMLGNFSFGDYFKTEAIHWAWEFLTEVIKLDKSKLYVTVYPDDQEAMDNWLDCGVEESHIFKLEDNFWEIGEGPCGPDSEIFYDLGPERGCGEPTCQPGCDCDRYLEIWNLVFTQFNRTADGNYEPLAQKNIDTGAGLERLASVLQECESNFETDLIFPLIERTAEMAHVTYHEDANTDVSLKVIADHIRACSVLISDGVLPSNEGRGYVLRRILRRAVRHGRLLGINGQFLTSLVDTVMDILGGHVPNLLEKQDFIKRVVANEEERFNQTLAQGLDLLHSLIEKLTEEKSDVVPGVEVFKLYDTYGFPWELTEEIAKEAGLHIDHDGFESAMNEQRIRAREARADVDAKVMTPEIKFLAHETLTENETATDSNILMIGKGTERVKIATDGEDVTIIVRETPFHAEGGGQLGDTGYMMGPMGKVEIHNTKRLPEGTVYHIGTVVEGSISDGETVSFDVDTTRRLSMARNHTATHLLHAALKQVLGTHVNQAGSLVTPEYLRFDFTHFSPVTADELTRIEALVNEQILAMKALDIQEMSMEEAKAKGAMALFGDKYGDRVRVVTVPDFSVELCGGSHVPNTAVVGTFRITSESGTGAGVRRIEAVTGKAAIDMAQADRQIIHHLADQLKTKPATIVERMTQVLAEAKETEHALAIAKKELATSSLDSILNHKFTVNSVTAVVASVSANDMNELRQQADMVRDTVQSGVVLLGAAIGDKVNFVCMATKDVLDKGIHAGNIVKAVAQTAGGNGGGRPDMAQAGGKNPEFLDDALTVGKETICHMVK</sequence>
<dbReference type="Gene3D" id="6.10.250.550">
    <property type="match status" value="1"/>
</dbReference>
<feature type="binding site" evidence="14">
    <location>
        <position position="657"/>
    </location>
    <ligand>
        <name>Zn(2+)</name>
        <dbReference type="ChEBI" id="CHEBI:29105"/>
    </ligand>
</feature>
<evidence type="ECO:0000256" key="1">
    <source>
        <dbReference type="ARBA" id="ARBA00008226"/>
    </source>
</evidence>